<gene>
    <name evidence="2" type="ORF">GA0061094_4066</name>
</gene>
<organism evidence="2 3">
    <name type="scientific">[Bacillus] enclensis</name>
    <dbReference type="NCBI Taxonomy" id="1402860"/>
    <lineage>
        <taxon>Bacteria</taxon>
        <taxon>Bacillati</taxon>
        <taxon>Bacillota</taxon>
        <taxon>Bacilli</taxon>
        <taxon>Bacillales</taxon>
        <taxon>Bacillaceae</taxon>
        <taxon>Rossellomorea</taxon>
    </lineage>
</organism>
<dbReference type="Pfam" id="PF08378">
    <property type="entry name" value="NERD"/>
    <property type="match status" value="1"/>
</dbReference>
<sequence>MNVNERKIPRIILKLEALHGRLNPLNVKITHIKEDWNKRLAGYRGEVSLDYVLGFLDAQEYVLLHGVRLEVDGKYFQIDTLVLSRKLILILEVKNLAGTIYFDQVFNQLIQLKDGQENSYPDPLVQISRQERQLKRWIEKNNLPRIPIHSLVVISNDKTLIKTSSNHKFLSDKVIHKQILPTRINQLTNSVHKEAYSEKEFKKFIRIIKKKHEESDPSILERYKITGEEILTGVICEICNFRPLIRMHGSRYCSKCQHSDKQGHLRALIDYELLLGPELTNKELKRFLNISSRHVSLRILKSLNLPTTGTKKSTTYDLTQLTKQNVPTNSNKKPATTK</sequence>
<keyword evidence="3" id="KW-1185">Reference proteome</keyword>
<name>A0A0V8H893_9BACI</name>
<dbReference type="Proteomes" id="UP000181997">
    <property type="component" value="Unassembled WGS sequence"/>
</dbReference>
<evidence type="ECO:0000313" key="2">
    <source>
        <dbReference type="EMBL" id="SCC33496.1"/>
    </source>
</evidence>
<protein>
    <submittedName>
        <fullName evidence="2">Nuclease-related domain-containing protein</fullName>
    </submittedName>
</protein>
<dbReference type="InterPro" id="IPR011528">
    <property type="entry name" value="NERD"/>
</dbReference>
<evidence type="ECO:0000313" key="3">
    <source>
        <dbReference type="Proteomes" id="UP000181997"/>
    </source>
</evidence>
<evidence type="ECO:0000259" key="1">
    <source>
        <dbReference type="PROSITE" id="PS50965"/>
    </source>
</evidence>
<dbReference type="RefSeq" id="WP_058299854.1">
    <property type="nucleotide sequence ID" value="NZ_FMAU01000008.1"/>
</dbReference>
<dbReference type="OrthoDB" id="569879at2"/>
<dbReference type="PROSITE" id="PS50965">
    <property type="entry name" value="NERD"/>
    <property type="match status" value="1"/>
</dbReference>
<proteinExistence type="predicted"/>
<reference evidence="3" key="1">
    <citation type="submission" date="2016-08" db="EMBL/GenBank/DDBJ databases">
        <authorList>
            <person name="Varghese N."/>
            <person name="Submissions Spin"/>
        </authorList>
    </citation>
    <scope>NUCLEOTIDE SEQUENCE [LARGE SCALE GENOMIC DNA]</scope>
    <source>
        <strain evidence="3">SGD-1123</strain>
    </source>
</reference>
<feature type="domain" description="NERD" evidence="1">
    <location>
        <begin position="41"/>
        <end position="157"/>
    </location>
</feature>
<dbReference type="EMBL" id="FMAU01000008">
    <property type="protein sequence ID" value="SCC33496.1"/>
    <property type="molecule type" value="Genomic_DNA"/>
</dbReference>
<dbReference type="AlphaFoldDB" id="A0A0V8H893"/>
<accession>A0A0V8H893</accession>